<sequence length="165" mass="18558">MGDLPAICITKARPFDRVGVDFAGPLMTKCQHIRKATQFKSNICLFICAATRAVHLELVSSLSTEAFLAALRLFIAQRGHPSEILLDNSSNFIGSANHLKQLFKLVRQPQVQDFLTVRNIHWKFVPPYAPNFGGVWESSIKLAKRHLLKTCKGHLLMFEELSTLL</sequence>
<dbReference type="InterPro" id="IPR036397">
    <property type="entry name" value="RNaseH_sf"/>
</dbReference>
<keyword evidence="3" id="KW-1185">Reference proteome</keyword>
<evidence type="ECO:0000313" key="3">
    <source>
        <dbReference type="Proteomes" id="UP000499080"/>
    </source>
</evidence>
<gene>
    <name evidence="2" type="ORF">AVEN_141177_1</name>
</gene>
<dbReference type="PROSITE" id="PS50994">
    <property type="entry name" value="INTEGRASE"/>
    <property type="match status" value="1"/>
</dbReference>
<evidence type="ECO:0000259" key="1">
    <source>
        <dbReference type="PROSITE" id="PS50994"/>
    </source>
</evidence>
<dbReference type="GO" id="GO:0003676">
    <property type="term" value="F:nucleic acid binding"/>
    <property type="evidence" value="ECO:0007669"/>
    <property type="project" value="InterPro"/>
</dbReference>
<proteinExistence type="predicted"/>
<accession>A0A4Y2EUA2</accession>
<dbReference type="PANTHER" id="PTHR47331:SF1">
    <property type="entry name" value="GAG-LIKE PROTEIN"/>
    <property type="match status" value="1"/>
</dbReference>
<dbReference type="PANTHER" id="PTHR47331">
    <property type="entry name" value="PHD-TYPE DOMAIN-CONTAINING PROTEIN"/>
    <property type="match status" value="1"/>
</dbReference>
<dbReference type="OrthoDB" id="6428866at2759"/>
<dbReference type="Gene3D" id="3.30.420.10">
    <property type="entry name" value="Ribonuclease H-like superfamily/Ribonuclease H"/>
    <property type="match status" value="1"/>
</dbReference>
<dbReference type="EMBL" id="BGPR01000685">
    <property type="protein sequence ID" value="GBM31475.1"/>
    <property type="molecule type" value="Genomic_DNA"/>
</dbReference>
<dbReference type="InterPro" id="IPR001584">
    <property type="entry name" value="Integrase_cat-core"/>
</dbReference>
<dbReference type="InterPro" id="IPR012337">
    <property type="entry name" value="RNaseH-like_sf"/>
</dbReference>
<dbReference type="SUPFAM" id="SSF53098">
    <property type="entry name" value="Ribonuclease H-like"/>
    <property type="match status" value="1"/>
</dbReference>
<reference evidence="2 3" key="1">
    <citation type="journal article" date="2019" name="Sci. Rep.">
        <title>Orb-weaving spider Araneus ventricosus genome elucidates the spidroin gene catalogue.</title>
        <authorList>
            <person name="Kono N."/>
            <person name="Nakamura H."/>
            <person name="Ohtoshi R."/>
            <person name="Moran D.A.P."/>
            <person name="Shinohara A."/>
            <person name="Yoshida Y."/>
            <person name="Fujiwara M."/>
            <person name="Mori M."/>
            <person name="Tomita M."/>
            <person name="Arakawa K."/>
        </authorList>
    </citation>
    <scope>NUCLEOTIDE SEQUENCE [LARGE SCALE GENOMIC DNA]</scope>
</reference>
<protein>
    <recommendedName>
        <fullName evidence="1">Integrase catalytic domain-containing protein</fullName>
    </recommendedName>
</protein>
<organism evidence="2 3">
    <name type="scientific">Araneus ventricosus</name>
    <name type="common">Orbweaver spider</name>
    <name type="synonym">Epeira ventricosa</name>
    <dbReference type="NCBI Taxonomy" id="182803"/>
    <lineage>
        <taxon>Eukaryota</taxon>
        <taxon>Metazoa</taxon>
        <taxon>Ecdysozoa</taxon>
        <taxon>Arthropoda</taxon>
        <taxon>Chelicerata</taxon>
        <taxon>Arachnida</taxon>
        <taxon>Araneae</taxon>
        <taxon>Araneomorphae</taxon>
        <taxon>Entelegynae</taxon>
        <taxon>Araneoidea</taxon>
        <taxon>Araneidae</taxon>
        <taxon>Araneus</taxon>
    </lineage>
</organism>
<feature type="domain" description="Integrase catalytic" evidence="1">
    <location>
        <begin position="10"/>
        <end position="165"/>
    </location>
</feature>
<dbReference type="AlphaFoldDB" id="A0A4Y2EUA2"/>
<comment type="caution">
    <text evidence="2">The sequence shown here is derived from an EMBL/GenBank/DDBJ whole genome shotgun (WGS) entry which is preliminary data.</text>
</comment>
<dbReference type="Proteomes" id="UP000499080">
    <property type="component" value="Unassembled WGS sequence"/>
</dbReference>
<evidence type="ECO:0000313" key="2">
    <source>
        <dbReference type="EMBL" id="GBM31475.1"/>
    </source>
</evidence>
<dbReference type="GO" id="GO:0015074">
    <property type="term" value="P:DNA integration"/>
    <property type="evidence" value="ECO:0007669"/>
    <property type="project" value="InterPro"/>
</dbReference>
<name>A0A4Y2EUA2_ARAVE</name>